<dbReference type="EMBL" id="UINC01007096">
    <property type="protein sequence ID" value="SVA31393.1"/>
    <property type="molecule type" value="Genomic_DNA"/>
</dbReference>
<accession>A0A381UWS0</accession>
<proteinExistence type="predicted"/>
<sequence>MEEGLVYLDLSTIEVDGKDRLWLGGSYPNGYLQVYDPDKGVVRKITHLDIAQISKIQIGEDIAFAVYEGATSSDIGILEFTLDSDGLPVYKDYFNHFSSSASITDIRDLDILSDSIFVTTDAGIFAGNYKIDNLKSATGWQAFFTGDSAKQYLPELRMLISNGGLLQKNGNNWVEYLNNIEGEIVQATVEENGEIKLVTNNWYYEIQNTEIVYSYAIPYSNFDPFKSQFTSFNSHSNGQHYLGMDTYGILALNTNNNSHELFVPNTSFQNVFHALTVTSDGYLAAATQLGLTIVKNGLNFNLLSYPYFKNYPKNHEQSHFINQSLLYKAGSHVPISIIEKENGNLFFGNSGLSPKEYWYPYPGVVELNLSNYNLTTFDSTDAVIDGFWGIYNDAVTNYMVINQIKEDKIGNIWVTNPFCEKNRHMLAIQAKDDGTWSHIHVPDENSYRPQTIAFDNSRRAWVGFAYEALEETV</sequence>
<reference evidence="1" key="1">
    <citation type="submission" date="2018-05" db="EMBL/GenBank/DDBJ databases">
        <authorList>
            <person name="Lanie J.A."/>
            <person name="Ng W.-L."/>
            <person name="Kazmierczak K.M."/>
            <person name="Andrzejewski T.M."/>
            <person name="Davidsen T.M."/>
            <person name="Wayne K.J."/>
            <person name="Tettelin H."/>
            <person name="Glass J.I."/>
            <person name="Rusch D."/>
            <person name="Podicherti R."/>
            <person name="Tsui H.-C.T."/>
            <person name="Winkler M.E."/>
        </authorList>
    </citation>
    <scope>NUCLEOTIDE SEQUENCE</scope>
</reference>
<dbReference type="AlphaFoldDB" id="A0A381UWS0"/>
<gene>
    <name evidence="1" type="ORF">METZ01_LOCUS84247</name>
</gene>
<protein>
    <submittedName>
        <fullName evidence="1">Uncharacterized protein</fullName>
    </submittedName>
</protein>
<feature type="non-terminal residue" evidence="1">
    <location>
        <position position="473"/>
    </location>
</feature>
<name>A0A381UWS0_9ZZZZ</name>
<evidence type="ECO:0000313" key="1">
    <source>
        <dbReference type="EMBL" id="SVA31393.1"/>
    </source>
</evidence>
<organism evidence="1">
    <name type="scientific">marine metagenome</name>
    <dbReference type="NCBI Taxonomy" id="408172"/>
    <lineage>
        <taxon>unclassified sequences</taxon>
        <taxon>metagenomes</taxon>
        <taxon>ecological metagenomes</taxon>
    </lineage>
</organism>